<evidence type="ECO:0000256" key="1">
    <source>
        <dbReference type="SAM" id="MobiDB-lite"/>
    </source>
</evidence>
<feature type="compositionally biased region" description="Polar residues" evidence="1">
    <location>
        <begin position="305"/>
        <end position="321"/>
    </location>
</feature>
<dbReference type="AlphaFoldDB" id="A0A9D4Q040"/>
<feature type="region of interest" description="Disordered" evidence="1">
    <location>
        <begin position="102"/>
        <end position="229"/>
    </location>
</feature>
<feature type="compositionally biased region" description="Basic and acidic residues" evidence="1">
    <location>
        <begin position="164"/>
        <end position="176"/>
    </location>
</feature>
<keyword evidence="2" id="KW-1133">Transmembrane helix</keyword>
<feature type="compositionally biased region" description="Low complexity" evidence="1">
    <location>
        <begin position="362"/>
        <end position="373"/>
    </location>
</feature>
<feature type="compositionally biased region" description="Polar residues" evidence="1">
    <location>
        <begin position="410"/>
        <end position="420"/>
    </location>
</feature>
<name>A0A9D4Q040_RHISA</name>
<dbReference type="VEuPathDB" id="VectorBase:RSAN_037329"/>
<organism evidence="3 4">
    <name type="scientific">Rhipicephalus sanguineus</name>
    <name type="common">Brown dog tick</name>
    <name type="synonym">Ixodes sanguineus</name>
    <dbReference type="NCBI Taxonomy" id="34632"/>
    <lineage>
        <taxon>Eukaryota</taxon>
        <taxon>Metazoa</taxon>
        <taxon>Ecdysozoa</taxon>
        <taxon>Arthropoda</taxon>
        <taxon>Chelicerata</taxon>
        <taxon>Arachnida</taxon>
        <taxon>Acari</taxon>
        <taxon>Parasitiformes</taxon>
        <taxon>Ixodida</taxon>
        <taxon>Ixodoidea</taxon>
        <taxon>Ixodidae</taxon>
        <taxon>Rhipicephalinae</taxon>
        <taxon>Rhipicephalus</taxon>
        <taxon>Rhipicephalus</taxon>
    </lineage>
</organism>
<reference evidence="3" key="2">
    <citation type="submission" date="2021-09" db="EMBL/GenBank/DDBJ databases">
        <authorList>
            <person name="Jia N."/>
            <person name="Wang J."/>
            <person name="Shi W."/>
            <person name="Du L."/>
            <person name="Sun Y."/>
            <person name="Zhan W."/>
            <person name="Jiang J."/>
            <person name="Wang Q."/>
            <person name="Zhang B."/>
            <person name="Ji P."/>
            <person name="Sakyi L.B."/>
            <person name="Cui X."/>
            <person name="Yuan T."/>
            <person name="Jiang B."/>
            <person name="Yang W."/>
            <person name="Lam T.T.-Y."/>
            <person name="Chang Q."/>
            <person name="Ding S."/>
            <person name="Wang X."/>
            <person name="Zhu J."/>
            <person name="Ruan X."/>
            <person name="Zhao L."/>
            <person name="Wei J."/>
            <person name="Que T."/>
            <person name="Du C."/>
            <person name="Cheng J."/>
            <person name="Dai P."/>
            <person name="Han X."/>
            <person name="Huang E."/>
            <person name="Gao Y."/>
            <person name="Liu J."/>
            <person name="Shao H."/>
            <person name="Ye R."/>
            <person name="Li L."/>
            <person name="Wei W."/>
            <person name="Wang X."/>
            <person name="Wang C."/>
            <person name="Huo Q."/>
            <person name="Li W."/>
            <person name="Guo W."/>
            <person name="Chen H."/>
            <person name="Chen S."/>
            <person name="Zhou L."/>
            <person name="Zhou L."/>
            <person name="Ni X."/>
            <person name="Tian J."/>
            <person name="Zhou Y."/>
            <person name="Sheng Y."/>
            <person name="Liu T."/>
            <person name="Pan Y."/>
            <person name="Xia L."/>
            <person name="Li J."/>
            <person name="Zhao F."/>
            <person name="Cao W."/>
        </authorList>
    </citation>
    <scope>NUCLEOTIDE SEQUENCE</scope>
    <source>
        <strain evidence="3">Rsan-2018</strain>
        <tissue evidence="3">Larvae</tissue>
    </source>
</reference>
<feature type="compositionally biased region" description="Polar residues" evidence="1">
    <location>
        <begin position="656"/>
        <end position="668"/>
    </location>
</feature>
<keyword evidence="2" id="KW-0472">Membrane</keyword>
<protein>
    <submittedName>
        <fullName evidence="3">Uncharacterized protein</fullName>
    </submittedName>
</protein>
<dbReference type="EMBL" id="JABSTV010001249">
    <property type="protein sequence ID" value="KAH7962057.1"/>
    <property type="molecule type" value="Genomic_DNA"/>
</dbReference>
<gene>
    <name evidence="3" type="ORF">HPB52_014109</name>
</gene>
<feature type="compositionally biased region" description="Basic and acidic residues" evidence="1">
    <location>
        <begin position="200"/>
        <end position="229"/>
    </location>
</feature>
<feature type="compositionally biased region" description="Polar residues" evidence="1">
    <location>
        <begin position="351"/>
        <end position="360"/>
    </location>
</feature>
<accession>A0A9D4Q040</accession>
<evidence type="ECO:0000313" key="4">
    <source>
        <dbReference type="Proteomes" id="UP000821837"/>
    </source>
</evidence>
<keyword evidence="4" id="KW-1185">Reference proteome</keyword>
<feature type="compositionally biased region" description="Basic residues" evidence="1">
    <location>
        <begin position="490"/>
        <end position="502"/>
    </location>
</feature>
<dbReference type="Proteomes" id="UP000821837">
    <property type="component" value="Chromosome 3"/>
</dbReference>
<evidence type="ECO:0000256" key="2">
    <source>
        <dbReference type="SAM" id="Phobius"/>
    </source>
</evidence>
<reference evidence="3" key="1">
    <citation type="journal article" date="2020" name="Cell">
        <title>Large-Scale Comparative Analyses of Tick Genomes Elucidate Their Genetic Diversity and Vector Capacities.</title>
        <authorList>
            <consortium name="Tick Genome and Microbiome Consortium (TIGMIC)"/>
            <person name="Jia N."/>
            <person name="Wang J."/>
            <person name="Shi W."/>
            <person name="Du L."/>
            <person name="Sun Y."/>
            <person name="Zhan W."/>
            <person name="Jiang J.F."/>
            <person name="Wang Q."/>
            <person name="Zhang B."/>
            <person name="Ji P."/>
            <person name="Bell-Sakyi L."/>
            <person name="Cui X.M."/>
            <person name="Yuan T.T."/>
            <person name="Jiang B.G."/>
            <person name="Yang W.F."/>
            <person name="Lam T.T."/>
            <person name="Chang Q.C."/>
            <person name="Ding S.J."/>
            <person name="Wang X.J."/>
            <person name="Zhu J.G."/>
            <person name="Ruan X.D."/>
            <person name="Zhao L."/>
            <person name="Wei J.T."/>
            <person name="Ye R.Z."/>
            <person name="Que T.C."/>
            <person name="Du C.H."/>
            <person name="Zhou Y.H."/>
            <person name="Cheng J.X."/>
            <person name="Dai P.F."/>
            <person name="Guo W.B."/>
            <person name="Han X.H."/>
            <person name="Huang E.J."/>
            <person name="Li L.F."/>
            <person name="Wei W."/>
            <person name="Gao Y.C."/>
            <person name="Liu J.Z."/>
            <person name="Shao H.Z."/>
            <person name="Wang X."/>
            <person name="Wang C.C."/>
            <person name="Yang T.C."/>
            <person name="Huo Q.B."/>
            <person name="Li W."/>
            <person name="Chen H.Y."/>
            <person name="Chen S.E."/>
            <person name="Zhou L.G."/>
            <person name="Ni X.B."/>
            <person name="Tian J.H."/>
            <person name="Sheng Y."/>
            <person name="Liu T."/>
            <person name="Pan Y.S."/>
            <person name="Xia L.Y."/>
            <person name="Li J."/>
            <person name="Zhao F."/>
            <person name="Cao W.C."/>
        </authorList>
    </citation>
    <scope>NUCLEOTIDE SEQUENCE</scope>
    <source>
        <strain evidence="3">Rsan-2018</strain>
    </source>
</reference>
<feature type="compositionally biased region" description="Polar residues" evidence="1">
    <location>
        <begin position="111"/>
        <end position="141"/>
    </location>
</feature>
<feature type="region of interest" description="Disordered" evidence="1">
    <location>
        <begin position="490"/>
        <end position="509"/>
    </location>
</feature>
<feature type="region of interest" description="Disordered" evidence="1">
    <location>
        <begin position="629"/>
        <end position="698"/>
    </location>
</feature>
<sequence>MKFYDEDRLRDCLAAAHCRCIYAETERPGGLDSLQDIAPIRETVVFLDKAMLKLLLNHWQESYHKAPTRVTSEDPLLCTDLAKTRPNEEYLVSRVNPLFVDSSSEVSPSSTINKPSTSTKTTAEVHSSQDGDNEVASTSKQPPKPPDPPREAAELAPASTVAEKSSHFEASTKTDATDVEAVVTADSDKKTSESQPSEGDSSKDSLETDRSSSPKPLVELREWQENKQEDRVLNRLRSSGRASLITKEKLNLVEKVIAERLGKRIPEPGIRKTIELLRNESAPPSPQQTLLPVAKRGQVEEDLEQPSTSASPVELPSTSNIDKQESPVPPVTHPQPASTEETASVVDGSVQAETSKTPETPSEAGSSVASASAPKDETSETVSMPKIEDAHSDSMTDSSNSKKEERKNGKSSGPSTSEDSGITRGDQVYSDTGRRKISTKSDSSDQSSSEASRGKRHRRIKKDSSRDSTKKRHKSSYKSRCSFCNKAAKKSHQRGGHKHKHRSMAESGLVSGSGSLSDLAFEHPWLSDSCTAHCRQKRSSITCMESCRDYPCEDFHNAVYRYPGGHVGCEGCSCIRAPFPECCRWGDVPRSRYSWNGSEAAAVAAAGGHPLCACRRAHPMFSSRRKVKFAHKSKDSLQQKAELNEDEEDADRVSGEGNNDTATKSDQGSFGEVPPKESPSNGHILAENGLLEKQQGPTGPPYAWEEWRRYMREKNLRSRRKRALCMGVIALSIILFVGISVSLGLAYLRRKF</sequence>
<feature type="transmembrane region" description="Helical" evidence="2">
    <location>
        <begin position="723"/>
        <end position="748"/>
    </location>
</feature>
<feature type="compositionally biased region" description="Low complexity" evidence="1">
    <location>
        <begin position="440"/>
        <end position="451"/>
    </location>
</feature>
<feature type="region of interest" description="Disordered" evidence="1">
    <location>
        <begin position="277"/>
        <end position="480"/>
    </location>
</feature>
<evidence type="ECO:0000313" key="3">
    <source>
        <dbReference type="EMBL" id="KAH7962057.1"/>
    </source>
</evidence>
<feature type="compositionally biased region" description="Basic and acidic residues" evidence="1">
    <location>
        <begin position="386"/>
        <end position="408"/>
    </location>
</feature>
<keyword evidence="2" id="KW-0812">Transmembrane</keyword>
<comment type="caution">
    <text evidence="3">The sequence shown here is derived from an EMBL/GenBank/DDBJ whole genome shotgun (WGS) entry which is preliminary data.</text>
</comment>
<proteinExistence type="predicted"/>